<dbReference type="Pfam" id="PF16313">
    <property type="entry name" value="DUF4953"/>
    <property type="match status" value="1"/>
</dbReference>
<dbReference type="PANTHER" id="PTHR38478">
    <property type="entry name" value="PEPTIDASE M1A AND M12B"/>
    <property type="match status" value="1"/>
</dbReference>
<dbReference type="Pfam" id="PF17162">
    <property type="entry name" value="DUF5118"/>
    <property type="match status" value="1"/>
</dbReference>
<reference evidence="5 7" key="1">
    <citation type="submission" date="2019-09" db="EMBL/GenBank/DDBJ databases">
        <title>Butyricimonas paravirosa DSM 105722 (=214-4 = JCM 18677 = CCUG 65563).</title>
        <authorList>
            <person name="Le Roy T."/>
            <person name="Cani P.D."/>
        </authorList>
    </citation>
    <scope>NUCLEOTIDE SEQUENCE [LARGE SCALE GENOMIC DNA]</scope>
    <source>
        <strain evidence="5 7">DSM 105722</strain>
    </source>
</reference>
<dbReference type="Proteomes" id="UP001302374">
    <property type="component" value="Chromosome"/>
</dbReference>
<keyword evidence="7" id="KW-1185">Reference proteome</keyword>
<dbReference type="Pfam" id="PF17148">
    <property type="entry name" value="DUF5117"/>
    <property type="match status" value="1"/>
</dbReference>
<evidence type="ECO:0000313" key="6">
    <source>
        <dbReference type="Proteomes" id="UP000576368"/>
    </source>
</evidence>
<proteinExistence type="predicted"/>
<sequence>MKRFFRVIELCTCCLCVCLTDGTGQVKKGREQGMQATSVRESGVKEAVTIEKFVKPTAQRYKGMFNVYVQEGRYFVEIPKRLLGRDIAAMQVLAKGSAQNKRADTQLLGYAGDPLSTRLIRFEVGRENEVWLVEPETDKWVKDTTSEIVRLMKATERKPVAMIFDVKATGDESVLIDMTEVLLTDNNIFSLKDMKATLGLGGYQADRASVAGCSVFPDNVVFRMIKCYGAGAAPQLSPFAREEKVEQNPTVWELAVSLRLLPEEPMRPRYEDKRVGYFVVKGTEYGDSLKMKQATYACRWRMEPRPEEVEKYKRGELVEPRKPIVFYIDYDIPEFMIPHLIEGVRDWEKAFERAGFKNAIVAKRMPQPEEDPDFRPEDARNSIISYKASPIGNAFGLQTSDPRTGEILGARISLFHCVRDLLQKWYFAQAGAVDERVHHFPFPEEVMGRLVRYLVSHEVGHTLGLRHNFYSSSTYSVEQIRDKDYVKEHGHTASIMDYARFNYVAQPGDGIALEDLVPRLGEYDLFAIEWGYRYFPEMKDEQEEKAYLRAWTTRQRTENERRFFGTEYDARNPRCQSEDLGDNNMKANELGMENLKRIVKNITDWTEGDDTFGSIQAEMYKGVCDQYLKYITHVVNNIGGHFVYDKSRSEGAGMDMPIGREQQKEALAFLDKHFFHAPEWLFEEHLTDVARMNKVRVMRMLYGMICKQLAGSFLKMSEQEQVEECTYTLRECLDDLYGMIFTEVLNNQPVTSYRRELQRMYVASLRGVMARDFVDNPAITSLIFEQLERIKADARKAGKKSKDFMTRAYWDSFEF</sequence>
<dbReference type="InterPro" id="IPR024079">
    <property type="entry name" value="MetalloPept_cat_dom_sf"/>
</dbReference>
<dbReference type="PANTHER" id="PTHR38478:SF1">
    <property type="entry name" value="ZINC DEPENDENT METALLOPROTEASE DOMAIN LIPOPROTEIN"/>
    <property type="match status" value="1"/>
</dbReference>
<dbReference type="CDD" id="cd04276">
    <property type="entry name" value="ZnMc_MMP_like_2"/>
    <property type="match status" value="1"/>
</dbReference>
<evidence type="ECO:0000313" key="7">
    <source>
        <dbReference type="Proteomes" id="UP001302374"/>
    </source>
</evidence>
<dbReference type="EMBL" id="JAATLI010000007">
    <property type="protein sequence ID" value="NJC18597.1"/>
    <property type="molecule type" value="Genomic_DNA"/>
</dbReference>
<dbReference type="Proteomes" id="UP000576368">
    <property type="component" value="Unassembled WGS sequence"/>
</dbReference>
<evidence type="ECO:0000259" key="3">
    <source>
        <dbReference type="Pfam" id="PF17162"/>
    </source>
</evidence>
<name>A0A7X6BKE2_9BACT</name>
<keyword evidence="5" id="KW-0378">Hydrolase</keyword>
<evidence type="ECO:0000313" key="5">
    <source>
        <dbReference type="EMBL" id="WOF11242.1"/>
    </source>
</evidence>
<gene>
    <name evidence="5" type="ORF">F1644_02660</name>
    <name evidence="4" type="ORF">GGR15_002224</name>
</gene>
<dbReference type="SUPFAM" id="SSF55486">
    <property type="entry name" value="Metalloproteases ('zincins'), catalytic domain"/>
    <property type="match status" value="1"/>
</dbReference>
<dbReference type="Gene3D" id="3.40.390.10">
    <property type="entry name" value="Collagenase (Catalytic Domain)"/>
    <property type="match status" value="1"/>
</dbReference>
<feature type="domain" description="DUF5117" evidence="2">
    <location>
        <begin position="112"/>
        <end position="305"/>
    </location>
</feature>
<keyword evidence="5" id="KW-0645">Protease</keyword>
<reference evidence="4 6" key="2">
    <citation type="submission" date="2020-03" db="EMBL/GenBank/DDBJ databases">
        <title>Genomic Encyclopedia of Type Strains, Phase IV (KMG-IV): sequencing the most valuable type-strain genomes for metagenomic binning, comparative biology and taxonomic classification.</title>
        <authorList>
            <person name="Goeker M."/>
        </authorList>
    </citation>
    <scope>NUCLEOTIDE SEQUENCE [LARGE SCALE GENOMIC DNA]</scope>
    <source>
        <strain evidence="4 6">DSM 105722</strain>
    </source>
</reference>
<protein>
    <submittedName>
        <fullName evidence="5">Zinc-dependent metalloprotease</fullName>
    </submittedName>
</protein>
<evidence type="ECO:0000259" key="2">
    <source>
        <dbReference type="Pfam" id="PF17148"/>
    </source>
</evidence>
<evidence type="ECO:0000313" key="4">
    <source>
        <dbReference type="EMBL" id="NJC18597.1"/>
    </source>
</evidence>
<dbReference type="GeneID" id="86890166"/>
<dbReference type="InterPro" id="IPR033428">
    <property type="entry name" value="DUF5118"/>
</dbReference>
<dbReference type="InterPro" id="IPR034032">
    <property type="entry name" value="Zn_MMP-like_bac"/>
</dbReference>
<dbReference type="GO" id="GO:0008237">
    <property type="term" value="F:metallopeptidase activity"/>
    <property type="evidence" value="ECO:0007669"/>
    <property type="project" value="UniProtKB-KW"/>
</dbReference>
<feature type="domain" description="DUF5118" evidence="3">
    <location>
        <begin position="49"/>
        <end position="90"/>
    </location>
</feature>
<organism evidence="4 6">
    <name type="scientific">Butyricimonas paravirosa</name>
    <dbReference type="NCBI Taxonomy" id="1472417"/>
    <lineage>
        <taxon>Bacteria</taxon>
        <taxon>Pseudomonadati</taxon>
        <taxon>Bacteroidota</taxon>
        <taxon>Bacteroidia</taxon>
        <taxon>Bacteroidales</taxon>
        <taxon>Odoribacteraceae</taxon>
        <taxon>Butyricimonas</taxon>
    </lineage>
</organism>
<dbReference type="EMBL" id="CP043839">
    <property type="protein sequence ID" value="WOF11242.1"/>
    <property type="molecule type" value="Genomic_DNA"/>
</dbReference>
<evidence type="ECO:0000259" key="1">
    <source>
        <dbReference type="Pfam" id="PF16313"/>
    </source>
</evidence>
<keyword evidence="5" id="KW-0482">Metalloprotease</keyword>
<accession>A0A7X6BKE2</accession>
<feature type="domain" description="EcxA zinc-binding" evidence="1">
    <location>
        <begin position="441"/>
        <end position="746"/>
    </location>
</feature>
<dbReference type="InterPro" id="IPR033413">
    <property type="entry name" value="DUF5117"/>
</dbReference>
<dbReference type="InterPro" id="IPR032534">
    <property type="entry name" value="EcxA_zinc-bd"/>
</dbReference>
<dbReference type="AlphaFoldDB" id="A0A7X6BKE2"/>
<dbReference type="RefSeq" id="WP_118302149.1">
    <property type="nucleotide sequence ID" value="NZ_BMPA01000007.1"/>
</dbReference>